<proteinExistence type="predicted"/>
<keyword evidence="2" id="KW-1185">Reference proteome</keyword>
<gene>
    <name evidence="1" type="ORF">M8818_004133</name>
</gene>
<evidence type="ECO:0000313" key="2">
    <source>
        <dbReference type="Proteomes" id="UP001320706"/>
    </source>
</evidence>
<reference evidence="1" key="1">
    <citation type="submission" date="2024-02" db="EMBL/GenBank/DDBJ databases">
        <title>Metagenome Assembled Genome of Zalaria obscura JY119.</title>
        <authorList>
            <person name="Vighnesh L."/>
            <person name="Jagadeeshwari U."/>
            <person name="Venkata Ramana C."/>
            <person name="Sasikala C."/>
        </authorList>
    </citation>
    <scope>NUCLEOTIDE SEQUENCE</scope>
    <source>
        <strain evidence="1">JY119</strain>
    </source>
</reference>
<sequence length="356" mass="39436">MSTPNPLENTHDAGHPPPVSKKVFYIAGIITTVFGLDELPNVQDVACLWLLHPRLQTQACMEPVASSAIHDWNARLKNSQARKGLIAVSFDQRNHGSREVNKLANESWKSGNPRHAPDMFSIYHGTALDTSLLLNYLSSYVFPKGTHNLVQNLVLGISLGGHAAWHCLLHDSRITAGIIVIGCPDYVRLMSQRAEKSKRATWISTDRPGMAFLGSEDFPKGLLETVEKYDPAGLLLGELDTVTGDDYMHEPSDTEKTRLRPLMRDHLGGKKILCLSGGADKLVPYKCGEPFLRWLKHAIRKDGGWFNDRDTVLVDVVDEKAGHEYSAKMKVEAIKFISGVLAGESEMKAESRTSKI</sequence>
<comment type="caution">
    <text evidence="1">The sequence shown here is derived from an EMBL/GenBank/DDBJ whole genome shotgun (WGS) entry which is preliminary data.</text>
</comment>
<dbReference type="Proteomes" id="UP001320706">
    <property type="component" value="Unassembled WGS sequence"/>
</dbReference>
<dbReference type="EMBL" id="JAMKPW020000020">
    <property type="protein sequence ID" value="KAK8207880.1"/>
    <property type="molecule type" value="Genomic_DNA"/>
</dbReference>
<organism evidence="1 2">
    <name type="scientific">Zalaria obscura</name>
    <dbReference type="NCBI Taxonomy" id="2024903"/>
    <lineage>
        <taxon>Eukaryota</taxon>
        <taxon>Fungi</taxon>
        <taxon>Dikarya</taxon>
        <taxon>Ascomycota</taxon>
        <taxon>Pezizomycotina</taxon>
        <taxon>Dothideomycetes</taxon>
        <taxon>Dothideomycetidae</taxon>
        <taxon>Dothideales</taxon>
        <taxon>Zalariaceae</taxon>
        <taxon>Zalaria</taxon>
    </lineage>
</organism>
<accession>A0ACC3SEB3</accession>
<protein>
    <submittedName>
        <fullName evidence="1">Uncharacterized protein</fullName>
    </submittedName>
</protein>
<name>A0ACC3SEB3_9PEZI</name>
<evidence type="ECO:0000313" key="1">
    <source>
        <dbReference type="EMBL" id="KAK8207880.1"/>
    </source>
</evidence>